<reference evidence="2 3" key="1">
    <citation type="journal article" date="2015" name="Genome Announc.">
        <title>Draft Genome Sequence of Clostridium tyrobutyricum Strain DIVETGP, Isolated from Cow's Milk for Grana Padano Production.</title>
        <authorList>
            <person name="Soggiu A."/>
            <person name="Piras C."/>
            <person name="Gaiarsa S."/>
            <person name="Sassera D."/>
            <person name="Roncada P."/>
            <person name="Bendixen E."/>
            <person name="Brasca M."/>
            <person name="Bonizzi L."/>
        </authorList>
    </citation>
    <scope>NUCLEOTIDE SEQUENCE [LARGE SCALE GENOMIC DNA]</scope>
    <source>
        <strain evidence="2 3">DIVETGP</strain>
    </source>
</reference>
<evidence type="ECO:0000313" key="3">
    <source>
        <dbReference type="Proteomes" id="UP000019482"/>
    </source>
</evidence>
<dbReference type="Proteomes" id="UP000019482">
    <property type="component" value="Unassembled WGS sequence"/>
</dbReference>
<feature type="transmembrane region" description="Helical" evidence="1">
    <location>
        <begin position="105"/>
        <end position="138"/>
    </location>
</feature>
<evidence type="ECO:0000313" key="2">
    <source>
        <dbReference type="EMBL" id="CDL91185.1"/>
    </source>
</evidence>
<accession>W6N553</accession>
<keyword evidence="3" id="KW-1185">Reference proteome</keyword>
<feature type="transmembrane region" description="Helical" evidence="1">
    <location>
        <begin position="26"/>
        <end position="42"/>
    </location>
</feature>
<feature type="transmembrane region" description="Helical" evidence="1">
    <location>
        <begin position="196"/>
        <end position="220"/>
    </location>
</feature>
<feature type="transmembrane region" description="Helical" evidence="1">
    <location>
        <begin position="226"/>
        <end position="244"/>
    </location>
</feature>
<gene>
    <name evidence="2" type="ORF">CTDIVETGP_1255</name>
</gene>
<proteinExistence type="predicted"/>
<keyword evidence="1" id="KW-0472">Membrane</keyword>
<feature type="transmembrane region" description="Helical" evidence="1">
    <location>
        <begin position="158"/>
        <end position="189"/>
    </location>
</feature>
<keyword evidence="1" id="KW-0812">Transmembrane</keyword>
<feature type="transmembrane region" description="Helical" evidence="1">
    <location>
        <begin position="256"/>
        <end position="277"/>
    </location>
</feature>
<evidence type="ECO:0000256" key="1">
    <source>
        <dbReference type="SAM" id="Phobius"/>
    </source>
</evidence>
<organism evidence="2 3">
    <name type="scientific">Clostridium tyrobutyricum DIVETGP</name>
    <dbReference type="NCBI Taxonomy" id="1408889"/>
    <lineage>
        <taxon>Bacteria</taxon>
        <taxon>Bacillati</taxon>
        <taxon>Bacillota</taxon>
        <taxon>Clostridia</taxon>
        <taxon>Eubacteriales</taxon>
        <taxon>Clostridiaceae</taxon>
        <taxon>Clostridium</taxon>
    </lineage>
</organism>
<protein>
    <submittedName>
        <fullName evidence="2">Uncharacterized protein</fullName>
    </submittedName>
</protein>
<dbReference type="EMBL" id="CBXI010000022">
    <property type="protein sequence ID" value="CDL91185.1"/>
    <property type="molecule type" value="Genomic_DNA"/>
</dbReference>
<comment type="caution">
    <text evidence="2">The sequence shown here is derived from an EMBL/GenBank/DDBJ whole genome shotgun (WGS) entry which is preliminary data.</text>
</comment>
<name>W6N553_CLOTY</name>
<sequence length="286" mass="33284">MNNTFKKCTVLNLIKLNLTVCRIKKIILFSTMFFLFISYKIIESLNELSLKYNLDINIWDGFFKVITYPMIVLCVYLPLVIIITSIINGKTGHYQYLIARSKKKIILIISKLLSSLLIGLLLLFIFFLSAFLMSYTFFGFEGHWSSTIMNINPVNPLYLSNFVFSLTPMQSTIISFLEIYIATAIIISFKDMLTNYIYNIYVCNLIIIIYIFMSIINYMYNLTLGIFKIINYITLNTIAIISFHKFDNNTPYNITLSRSFIVSLIFLIMLIVINVIINKRSVIKFD</sequence>
<dbReference type="AlphaFoldDB" id="W6N553"/>
<keyword evidence="1" id="KW-1133">Transmembrane helix</keyword>
<feature type="transmembrane region" description="Helical" evidence="1">
    <location>
        <begin position="62"/>
        <end position="84"/>
    </location>
</feature>